<dbReference type="SUPFAM" id="SSF63748">
    <property type="entry name" value="Tudor/PWWP/MBT"/>
    <property type="match status" value="1"/>
</dbReference>
<reference evidence="2" key="2">
    <citation type="submission" date="2016-04" db="UniProtKB">
        <authorList>
            <consortium name="EnsemblMetazoa"/>
        </authorList>
    </citation>
    <scope>IDENTIFICATION</scope>
</reference>
<proteinExistence type="predicted"/>
<dbReference type="EnsemblMetazoa" id="tetur06g06040.1">
    <property type="protein sequence ID" value="tetur06g06040.1"/>
    <property type="gene ID" value="tetur06g06040"/>
</dbReference>
<name>A0A158P4M7_TETUR</name>
<evidence type="ECO:0000259" key="1">
    <source>
        <dbReference type="Pfam" id="PF00567"/>
    </source>
</evidence>
<dbReference type="Proteomes" id="UP000015104">
    <property type="component" value="Unassembled WGS sequence"/>
</dbReference>
<dbReference type="EMBL" id="CAEY01001815">
    <property type="status" value="NOT_ANNOTATED_CDS"/>
    <property type="molecule type" value="Genomic_DNA"/>
</dbReference>
<dbReference type="InterPro" id="IPR035437">
    <property type="entry name" value="SNase_OB-fold_sf"/>
</dbReference>
<keyword evidence="3" id="KW-1185">Reference proteome</keyword>
<organism evidence="2 3">
    <name type="scientific">Tetranychus urticae</name>
    <name type="common">Two-spotted spider mite</name>
    <dbReference type="NCBI Taxonomy" id="32264"/>
    <lineage>
        <taxon>Eukaryota</taxon>
        <taxon>Metazoa</taxon>
        <taxon>Ecdysozoa</taxon>
        <taxon>Arthropoda</taxon>
        <taxon>Chelicerata</taxon>
        <taxon>Arachnida</taxon>
        <taxon>Acari</taxon>
        <taxon>Acariformes</taxon>
        <taxon>Trombidiformes</taxon>
        <taxon>Prostigmata</taxon>
        <taxon>Eleutherengona</taxon>
        <taxon>Raphignathae</taxon>
        <taxon>Tetranychoidea</taxon>
        <taxon>Tetranychidae</taxon>
        <taxon>Tetranychus</taxon>
    </lineage>
</organism>
<evidence type="ECO:0000313" key="3">
    <source>
        <dbReference type="Proteomes" id="UP000015104"/>
    </source>
</evidence>
<dbReference type="Gene3D" id="2.30.30.140">
    <property type="match status" value="1"/>
</dbReference>
<reference evidence="3" key="1">
    <citation type="submission" date="2011-08" db="EMBL/GenBank/DDBJ databases">
        <authorList>
            <person name="Rombauts S."/>
        </authorList>
    </citation>
    <scope>NUCLEOTIDE SEQUENCE</scope>
    <source>
        <strain evidence="3">London</strain>
    </source>
</reference>
<dbReference type="InterPro" id="IPR002999">
    <property type="entry name" value="Tudor"/>
</dbReference>
<protein>
    <recommendedName>
        <fullName evidence="1">Tudor domain-containing protein</fullName>
    </recommendedName>
</protein>
<dbReference type="Pfam" id="PF00567">
    <property type="entry name" value="TUDOR"/>
    <property type="match status" value="1"/>
</dbReference>
<dbReference type="Gene3D" id="2.40.50.90">
    <property type="match status" value="1"/>
</dbReference>
<dbReference type="AlphaFoldDB" id="A0A158P4M7"/>
<evidence type="ECO:0000313" key="2">
    <source>
        <dbReference type="EnsemblMetazoa" id="tetur06g06040.1"/>
    </source>
</evidence>
<dbReference type="GO" id="GO:0005737">
    <property type="term" value="C:cytoplasm"/>
    <property type="evidence" value="ECO:0007669"/>
    <property type="project" value="UniProtKB-ARBA"/>
</dbReference>
<sequence length="586" mass="66412">MFSSLKCELCSCDAYENCKVHCCFAVICQKCATGPACRKCNRPFDNSLDVITKKCNFFAHCQSLAVFRCSCSNRNLCDRDYYKTHQDSGVCCKDIISNVVQPKCDICKRFMVSYIGPSNLCTSCWMTVGDEQVGNYKEVKQNAIEKIDNLLDDCSSESAIQRNNILRYNVNQFEMIFTKLQNFKKEFISKFNNYADSNCFALPNSVVIPKDSVGLKIIKFGITNNQFIIDDTITKLADWKKINGNFNIAPLVKYKETADSNGFYKIEICVEMANCQNLGSIYNAEFNHGIVDLMSFQPRNSPPASVVMSSAESSLASSPRSGVYTNNSLVMLPCDEQVWFKTQLAFFRDPFWIYVVDPDRKESRKKILEILSKQQSFTPAGDINRGAQYIVKDVYRGLSTYKRAIVKGDRKTGIETIYVQFLDYGNKAWVAQSEIYEIPNSIHEILETVTQVKLVGISPISKSIFLQSEQEEMKDLIENNLKLLETNVDIKPIGKLKDNEGTFCELQVYIDGIAKDLSNLLVSFGFGSKHDGVFMPDKEYCYNWSFSNKKRSCGCHKSHRCSYCGQFHAVSRAAIQVVAMETVCQL</sequence>
<feature type="domain" description="Tudor" evidence="1">
    <location>
        <begin position="381"/>
        <end position="454"/>
    </location>
</feature>
<accession>A0A158P4M7</accession>